<dbReference type="InterPro" id="IPR052364">
    <property type="entry name" value="Rubrerythrin"/>
</dbReference>
<dbReference type="InterPro" id="IPR003251">
    <property type="entry name" value="Rr_diiron-bd_dom"/>
</dbReference>
<gene>
    <name evidence="8" type="primary">rbr1_3</name>
    <name evidence="8" type="ORF">SAMEA3545359_02145</name>
</gene>
<evidence type="ECO:0000256" key="5">
    <source>
        <dbReference type="ARBA" id="ARBA00023004"/>
    </source>
</evidence>
<dbReference type="Pfam" id="PF21349">
    <property type="entry name" value="RUBY_RBDX"/>
    <property type="match status" value="1"/>
</dbReference>
<dbReference type="GO" id="GO:0006418">
    <property type="term" value="P:tRNA aminoacylation for protein translation"/>
    <property type="evidence" value="ECO:0007669"/>
    <property type="project" value="InterPro"/>
</dbReference>
<dbReference type="SUPFAM" id="SSF47240">
    <property type="entry name" value="Ferritin-like"/>
    <property type="match status" value="1"/>
</dbReference>
<dbReference type="AlphaFoldDB" id="A0A1C6JF27"/>
<dbReference type="GO" id="GO:0004812">
    <property type="term" value="F:aminoacyl-tRNA ligase activity"/>
    <property type="evidence" value="ECO:0007669"/>
    <property type="project" value="UniProtKB-KW"/>
</dbReference>
<dbReference type="GO" id="GO:0005524">
    <property type="term" value="F:ATP binding"/>
    <property type="evidence" value="ECO:0007669"/>
    <property type="project" value="UniProtKB-KW"/>
</dbReference>
<dbReference type="InterPro" id="IPR009040">
    <property type="entry name" value="Ferritin-like_diiron"/>
</dbReference>
<dbReference type="PANTHER" id="PTHR43865:SF1">
    <property type="entry name" value="RUBRERYTHRIN-RELATED"/>
    <property type="match status" value="1"/>
</dbReference>
<dbReference type="Gene3D" id="1.20.1260.10">
    <property type="match status" value="1"/>
</dbReference>
<accession>A0A1C6JF27</accession>
<evidence type="ECO:0000259" key="6">
    <source>
        <dbReference type="PROSITE" id="PS50903"/>
    </source>
</evidence>
<sequence length="180" mass="20786">MDLQNSQTHDNLLAAFAGEAQAYLKYLLYAKQAKAQGYEQYAKLFEETAKNERAHGEKWLEYLKGGELPGTADNLMDAAEKEHFEWDEMYKEFEKTAREEGFTEIAQRFSLTATVEKSHENRYNKMKKCLDDGQVFKKDQIESWICQNCGYVYTGKTAPEKCPLCGYPQSYFQVDVPAIK</sequence>
<evidence type="ECO:0000313" key="8">
    <source>
        <dbReference type="EMBL" id="SCJ80637.1"/>
    </source>
</evidence>
<dbReference type="InterPro" id="IPR012347">
    <property type="entry name" value="Ferritin-like"/>
</dbReference>
<feature type="domain" description="Rubredoxin-like" evidence="6">
    <location>
        <begin position="141"/>
        <end position="175"/>
    </location>
</feature>
<dbReference type="EMBL" id="FMHG01000001">
    <property type="protein sequence ID" value="SCJ80637.1"/>
    <property type="molecule type" value="Genomic_DNA"/>
</dbReference>
<dbReference type="GO" id="GO:0016692">
    <property type="term" value="F:NADH peroxidase activity"/>
    <property type="evidence" value="ECO:0007669"/>
    <property type="project" value="UniProtKB-EC"/>
</dbReference>
<evidence type="ECO:0000256" key="2">
    <source>
        <dbReference type="ARBA" id="ARBA00022448"/>
    </source>
</evidence>
<feature type="domain" description="Ferritin-like diiron" evidence="7">
    <location>
        <begin position="2"/>
        <end position="134"/>
    </location>
</feature>
<proteinExistence type="predicted"/>
<dbReference type="PROSITE" id="PS50905">
    <property type="entry name" value="FERRITIN_LIKE"/>
    <property type="match status" value="1"/>
</dbReference>
<keyword evidence="8" id="KW-0560">Oxidoreductase</keyword>
<keyword evidence="2" id="KW-0813">Transport</keyword>
<dbReference type="InterPro" id="IPR048574">
    <property type="entry name" value="RUBY_RBDX"/>
</dbReference>
<dbReference type="PANTHER" id="PTHR43865">
    <property type="entry name" value="RUBRERYTHRIN-RELATED"/>
    <property type="match status" value="1"/>
</dbReference>
<comment type="cofactor">
    <cofactor evidence="1">
        <name>Fe(3+)</name>
        <dbReference type="ChEBI" id="CHEBI:29034"/>
    </cofactor>
</comment>
<dbReference type="PROSITE" id="PS50903">
    <property type="entry name" value="RUBREDOXIN_LIKE"/>
    <property type="match status" value="1"/>
</dbReference>
<keyword evidence="8" id="KW-0575">Peroxidase</keyword>
<name>A0A1C6JF27_9FIRM</name>
<dbReference type="Gene3D" id="2.20.28.10">
    <property type="match status" value="1"/>
</dbReference>
<evidence type="ECO:0000259" key="7">
    <source>
        <dbReference type="PROSITE" id="PS50905"/>
    </source>
</evidence>
<dbReference type="EC" id="1.11.1.1" evidence="8"/>
<protein>
    <submittedName>
        <fullName evidence="8">NADH peroxidase</fullName>
        <ecNumber evidence="8">1.11.1.1</ecNumber>
    </submittedName>
</protein>
<keyword evidence="3" id="KW-0479">Metal-binding</keyword>
<reference evidence="8" key="1">
    <citation type="submission" date="2015-09" db="EMBL/GenBank/DDBJ databases">
        <authorList>
            <consortium name="Pathogen Informatics"/>
        </authorList>
    </citation>
    <scope>NUCLEOTIDE SEQUENCE</scope>
    <source>
        <strain evidence="8">2789STDY5834896</strain>
    </source>
</reference>
<keyword evidence="4" id="KW-0249">Electron transport</keyword>
<dbReference type="Pfam" id="PF02915">
    <property type="entry name" value="Rubrerythrin"/>
    <property type="match status" value="1"/>
</dbReference>
<evidence type="ECO:0000256" key="4">
    <source>
        <dbReference type="ARBA" id="ARBA00022982"/>
    </source>
</evidence>
<dbReference type="InterPro" id="IPR009078">
    <property type="entry name" value="Ferritin-like_SF"/>
</dbReference>
<organism evidence="8">
    <name type="scientific">uncultured Anaerotruncus sp</name>
    <dbReference type="NCBI Taxonomy" id="905011"/>
    <lineage>
        <taxon>Bacteria</taxon>
        <taxon>Bacillati</taxon>
        <taxon>Bacillota</taxon>
        <taxon>Clostridia</taxon>
        <taxon>Eubacteriales</taxon>
        <taxon>Oscillospiraceae</taxon>
        <taxon>Anaerotruncus</taxon>
        <taxon>environmental samples</taxon>
    </lineage>
</organism>
<dbReference type="CDD" id="cd00729">
    <property type="entry name" value="rubredoxin_SM"/>
    <property type="match status" value="1"/>
</dbReference>
<keyword evidence="5" id="KW-0408">Iron</keyword>
<dbReference type="InterPro" id="IPR024934">
    <property type="entry name" value="Rubredoxin-like_dom"/>
</dbReference>
<evidence type="ECO:0000256" key="3">
    <source>
        <dbReference type="ARBA" id="ARBA00022723"/>
    </source>
</evidence>
<evidence type="ECO:0000256" key="1">
    <source>
        <dbReference type="ARBA" id="ARBA00001965"/>
    </source>
</evidence>
<dbReference type="GO" id="GO:0005506">
    <property type="term" value="F:iron ion binding"/>
    <property type="evidence" value="ECO:0007669"/>
    <property type="project" value="InterPro"/>
</dbReference>
<dbReference type="CDD" id="cd01041">
    <property type="entry name" value="Rubrerythrin"/>
    <property type="match status" value="1"/>
</dbReference>
<dbReference type="SUPFAM" id="SSF57802">
    <property type="entry name" value="Rubredoxin-like"/>
    <property type="match status" value="1"/>
</dbReference>